<sequence length="81" mass="8292">MHLIVGTKTLPEVALRPIPGGYEAEAKGEALRRLIDASFGGATIEVTGAGLPLAGLDVTDIRMAGATTTVTLMHAGARALH</sequence>
<accession>A0ABW5A701</accession>
<gene>
    <name evidence="1" type="ORF">ACFSM0_08400</name>
</gene>
<organism evidence="1 2">
    <name type="scientific">Rhodobacter lacus</name>
    <dbReference type="NCBI Taxonomy" id="1641972"/>
    <lineage>
        <taxon>Bacteria</taxon>
        <taxon>Pseudomonadati</taxon>
        <taxon>Pseudomonadota</taxon>
        <taxon>Alphaproteobacteria</taxon>
        <taxon>Rhodobacterales</taxon>
        <taxon>Rhodobacter group</taxon>
        <taxon>Rhodobacter</taxon>
    </lineage>
</organism>
<reference evidence="2" key="1">
    <citation type="journal article" date="2019" name="Int. J. Syst. Evol. Microbiol.">
        <title>The Global Catalogue of Microorganisms (GCM) 10K type strain sequencing project: providing services to taxonomists for standard genome sequencing and annotation.</title>
        <authorList>
            <consortium name="The Broad Institute Genomics Platform"/>
            <consortium name="The Broad Institute Genome Sequencing Center for Infectious Disease"/>
            <person name="Wu L."/>
            <person name="Ma J."/>
        </authorList>
    </citation>
    <scope>NUCLEOTIDE SEQUENCE [LARGE SCALE GENOMIC DNA]</scope>
    <source>
        <strain evidence="2">CCUG 55131</strain>
    </source>
</reference>
<dbReference type="EMBL" id="JBHUIX010000009">
    <property type="protein sequence ID" value="MFD2174107.1"/>
    <property type="molecule type" value="Genomic_DNA"/>
</dbReference>
<evidence type="ECO:0000313" key="2">
    <source>
        <dbReference type="Proteomes" id="UP001597413"/>
    </source>
</evidence>
<protein>
    <submittedName>
        <fullName evidence="1">Uncharacterized protein</fullName>
    </submittedName>
</protein>
<evidence type="ECO:0000313" key="1">
    <source>
        <dbReference type="EMBL" id="MFD2174107.1"/>
    </source>
</evidence>
<dbReference type="RefSeq" id="WP_377389222.1">
    <property type="nucleotide sequence ID" value="NZ_JBHUIX010000009.1"/>
</dbReference>
<comment type="caution">
    <text evidence="1">The sequence shown here is derived from an EMBL/GenBank/DDBJ whole genome shotgun (WGS) entry which is preliminary data.</text>
</comment>
<keyword evidence="2" id="KW-1185">Reference proteome</keyword>
<proteinExistence type="predicted"/>
<dbReference type="Proteomes" id="UP001597413">
    <property type="component" value="Unassembled WGS sequence"/>
</dbReference>
<name>A0ABW5A701_9RHOB</name>